<sequence length="106" mass="11661">MRRPQPPCEKTHRCPAPGCAEAYLNPNGLNTTARRGRAPFLAQSDPHAHAHTHATLTYSRVARASNARGGAYKMSVQHAVDRLDEAVRIPVPVRPESKRWCCPTPA</sequence>
<organism evidence="1 2">
    <name type="scientific">Hypholoma sublateritium (strain FD-334 SS-4)</name>
    <dbReference type="NCBI Taxonomy" id="945553"/>
    <lineage>
        <taxon>Eukaryota</taxon>
        <taxon>Fungi</taxon>
        <taxon>Dikarya</taxon>
        <taxon>Basidiomycota</taxon>
        <taxon>Agaricomycotina</taxon>
        <taxon>Agaricomycetes</taxon>
        <taxon>Agaricomycetidae</taxon>
        <taxon>Agaricales</taxon>
        <taxon>Agaricineae</taxon>
        <taxon>Strophariaceae</taxon>
        <taxon>Hypholoma</taxon>
    </lineage>
</organism>
<keyword evidence="2" id="KW-1185">Reference proteome</keyword>
<dbReference type="AlphaFoldDB" id="A0A0D2NTF5"/>
<protein>
    <submittedName>
        <fullName evidence="1">Uncharacterized protein</fullName>
    </submittedName>
</protein>
<dbReference type="EMBL" id="KN817573">
    <property type="protein sequence ID" value="KJA19851.1"/>
    <property type="molecule type" value="Genomic_DNA"/>
</dbReference>
<accession>A0A0D2NTF5</accession>
<reference evidence="2" key="1">
    <citation type="submission" date="2014-04" db="EMBL/GenBank/DDBJ databases">
        <title>Evolutionary Origins and Diversification of the Mycorrhizal Mutualists.</title>
        <authorList>
            <consortium name="DOE Joint Genome Institute"/>
            <consortium name="Mycorrhizal Genomics Consortium"/>
            <person name="Kohler A."/>
            <person name="Kuo A."/>
            <person name="Nagy L.G."/>
            <person name="Floudas D."/>
            <person name="Copeland A."/>
            <person name="Barry K.W."/>
            <person name="Cichocki N."/>
            <person name="Veneault-Fourrey C."/>
            <person name="LaButti K."/>
            <person name="Lindquist E.A."/>
            <person name="Lipzen A."/>
            <person name="Lundell T."/>
            <person name="Morin E."/>
            <person name="Murat C."/>
            <person name="Riley R."/>
            <person name="Ohm R."/>
            <person name="Sun H."/>
            <person name="Tunlid A."/>
            <person name="Henrissat B."/>
            <person name="Grigoriev I.V."/>
            <person name="Hibbett D.S."/>
            <person name="Martin F."/>
        </authorList>
    </citation>
    <scope>NUCLEOTIDE SEQUENCE [LARGE SCALE GENOMIC DNA]</scope>
    <source>
        <strain evidence="2">FD-334 SS-4</strain>
    </source>
</reference>
<evidence type="ECO:0000313" key="1">
    <source>
        <dbReference type="EMBL" id="KJA19851.1"/>
    </source>
</evidence>
<proteinExistence type="predicted"/>
<name>A0A0D2NTF5_HYPSF</name>
<dbReference type="Proteomes" id="UP000054270">
    <property type="component" value="Unassembled WGS sequence"/>
</dbReference>
<evidence type="ECO:0000313" key="2">
    <source>
        <dbReference type="Proteomes" id="UP000054270"/>
    </source>
</evidence>
<gene>
    <name evidence="1" type="ORF">HYPSUDRAFT_204278</name>
</gene>